<dbReference type="GO" id="GO:0003700">
    <property type="term" value="F:DNA-binding transcription factor activity"/>
    <property type="evidence" value="ECO:0007669"/>
    <property type="project" value="InterPro"/>
</dbReference>
<keyword evidence="4" id="KW-0539">Nucleus</keyword>
<dbReference type="GO" id="GO:0005634">
    <property type="term" value="C:nucleus"/>
    <property type="evidence" value="ECO:0007669"/>
    <property type="project" value="UniProtKB-SubCell"/>
</dbReference>
<dbReference type="PANTHER" id="PTHR47427">
    <property type="entry name" value="PROTEIN STE12"/>
    <property type="match status" value="1"/>
</dbReference>
<protein>
    <submittedName>
        <fullName evidence="7">Uncharacterized protein</fullName>
    </submittedName>
</protein>
<dbReference type="InterPro" id="IPR021211">
    <property type="entry name" value="SAM35"/>
</dbReference>
<feature type="compositionally biased region" description="Basic and acidic residues" evidence="6">
    <location>
        <begin position="277"/>
        <end position="292"/>
    </location>
</feature>
<evidence type="ECO:0000313" key="8">
    <source>
        <dbReference type="Proteomes" id="UP001306508"/>
    </source>
</evidence>
<evidence type="ECO:0000256" key="1">
    <source>
        <dbReference type="ARBA" id="ARBA00004123"/>
    </source>
</evidence>
<keyword evidence="3" id="KW-0804">Transcription</keyword>
<dbReference type="InterPro" id="IPR003120">
    <property type="entry name" value="Ste12"/>
</dbReference>
<evidence type="ECO:0000256" key="2">
    <source>
        <dbReference type="ARBA" id="ARBA00023015"/>
    </source>
</evidence>
<evidence type="ECO:0000256" key="5">
    <source>
        <dbReference type="ARBA" id="ARBA00024345"/>
    </source>
</evidence>
<evidence type="ECO:0000256" key="6">
    <source>
        <dbReference type="SAM" id="MobiDB-lite"/>
    </source>
</evidence>
<feature type="compositionally biased region" description="Acidic residues" evidence="6">
    <location>
        <begin position="676"/>
        <end position="686"/>
    </location>
</feature>
<dbReference type="Pfam" id="PF10806">
    <property type="entry name" value="SAM35"/>
    <property type="match status" value="1"/>
</dbReference>
<feature type="compositionally biased region" description="Low complexity" evidence="6">
    <location>
        <begin position="916"/>
        <end position="926"/>
    </location>
</feature>
<feature type="compositionally biased region" description="Basic and acidic residues" evidence="6">
    <location>
        <begin position="658"/>
        <end position="675"/>
    </location>
</feature>
<feature type="region of interest" description="Disordered" evidence="6">
    <location>
        <begin position="909"/>
        <end position="929"/>
    </location>
</feature>
<comment type="similarity">
    <text evidence="5">Belongs to the STE12 transcription factor family.</text>
</comment>
<sequence>MTMSFIKFLSKFPIKQYEPEDIFDYTLDQDLSKKSFYYTAANTTTTTNRDGIPSFTLLINKYNIDPKSNTIYSSDPDSLFIQCLLAKKYHLSLPIYNKNTNTTNNKSNAKILSVNTENLPILLLSSCDSSSSSSSSSIRKNNNSDGNYITMDELMNEVNIKYFTIKERQWSNILDSTVLSVWKTQIDSKNNNYYSNTTMIDHYTYEKSKCCSILNLFEKEYANLFSGDDNTYIKLKLDTLIYCILHGPQVPIKDYIQLTSHCFLNAYGEDMITQESENTKKNRDLDNKDPNDKTITSSSSQKADKNLIQTTYVRNDQEIQNALNQLDELYFFIRTAPVRWSSDQLMRRYYLTEELGFITCILWNNLFYITGTDIVKSCIYQMEQFGRQIVQRKKFEEGIFSDLRNLKCGKDAILEQPKSNFLSFLFKNVCLKTQKKQKIFFWFNVPHLQLFIDALCRDLKREESNQLATTKAISEPALSFKYNPNSNVPLMDQLISYLNNGKINGFTNMITDLEDDNEKTYAVIDEKINTNNNNNNNIVTHTLILHDNSRLETYNNDDDVQNSVSNNFNEHFMKTNNNNNKYNIIPDRNTKKNNNKLLSPLNISFNNSIDNLNDQDFPLDYLPVIDDVLINNKQGTDNQTSMSLDKEIPYPNINKDQTSYDERNNSKNDDSTAIKEEDEDSDDDENVVVPVTVANFDKNNRYSKPYRLHNLLESIHQVANKGYYMINKVNSMSRDSKNRSSNEIEVTVFPYDIGSNKNISTDNIDINNSNNEASINKNPSSIENCKSEYPINESIPYNQHGDFSSHQTVPKTNLKINDSLLSIQENLSNLRDEYTLWGNSVLPFQSYNTSINQHLIFRQAPSYQEIYNNSITPVTKFNPYIGQSPWGSSYLSNSVFGINSPPGLNHTVSQPYQTQSTISLSGSSSSMDKNKISGKINIQPYIMKSMESPTHQIKRQKK</sequence>
<dbReference type="GO" id="GO:1990526">
    <property type="term" value="C:Ste12p-Dig1p-Dig2p complex"/>
    <property type="evidence" value="ECO:0007669"/>
    <property type="project" value="TreeGrafter"/>
</dbReference>
<keyword evidence="8" id="KW-1185">Reference proteome</keyword>
<dbReference type="GO" id="GO:2000220">
    <property type="term" value="P:regulation of pseudohyphal growth"/>
    <property type="evidence" value="ECO:0007669"/>
    <property type="project" value="TreeGrafter"/>
</dbReference>
<feature type="compositionally biased region" description="Polar residues" evidence="6">
    <location>
        <begin position="634"/>
        <end position="643"/>
    </location>
</feature>
<dbReference type="GO" id="GO:1990527">
    <property type="term" value="C:Tec1p-Ste12p-Dig1p complex"/>
    <property type="evidence" value="ECO:0007669"/>
    <property type="project" value="TreeGrafter"/>
</dbReference>
<dbReference type="Pfam" id="PF02200">
    <property type="entry name" value="STE"/>
    <property type="match status" value="1"/>
</dbReference>
<dbReference type="AlphaFoldDB" id="A0AAN7WTY4"/>
<dbReference type="Proteomes" id="UP001306508">
    <property type="component" value="Unassembled WGS sequence"/>
</dbReference>
<reference evidence="8" key="1">
    <citation type="submission" date="2023-07" db="EMBL/GenBank/DDBJ databases">
        <title>A draft genome of Kazachstania heterogenica Y-27499.</title>
        <authorList>
            <person name="Donic C."/>
            <person name="Kralova J.S."/>
            <person name="Fidel L."/>
            <person name="Ben-Dor S."/>
            <person name="Jung S."/>
        </authorList>
    </citation>
    <scope>NUCLEOTIDE SEQUENCE [LARGE SCALE GENOMIC DNA]</scope>
    <source>
        <strain evidence="8">Y27499</strain>
    </source>
</reference>
<feature type="region of interest" description="Disordered" evidence="6">
    <location>
        <begin position="276"/>
        <end position="302"/>
    </location>
</feature>
<feature type="region of interest" description="Disordered" evidence="6">
    <location>
        <begin position="634"/>
        <end position="686"/>
    </location>
</feature>
<name>A0AAN7WTY4_9SACH</name>
<keyword evidence="2" id="KW-0805">Transcription regulation</keyword>
<dbReference type="EMBL" id="JAWIZZ010000031">
    <property type="protein sequence ID" value="KAK5781678.1"/>
    <property type="molecule type" value="Genomic_DNA"/>
</dbReference>
<proteinExistence type="inferred from homology"/>
<comment type="subcellular location">
    <subcellularLocation>
        <location evidence="1">Nucleus</location>
    </subcellularLocation>
</comment>
<gene>
    <name evidence="7" type="ORF">RI543_000864</name>
</gene>
<accession>A0AAN7WTY4</accession>
<evidence type="ECO:0000313" key="7">
    <source>
        <dbReference type="EMBL" id="KAK5781678.1"/>
    </source>
</evidence>
<evidence type="ECO:0000256" key="3">
    <source>
        <dbReference type="ARBA" id="ARBA00023163"/>
    </source>
</evidence>
<organism evidence="7 8">
    <name type="scientific">Arxiozyma heterogenica</name>
    <dbReference type="NCBI Taxonomy" id="278026"/>
    <lineage>
        <taxon>Eukaryota</taxon>
        <taxon>Fungi</taxon>
        <taxon>Dikarya</taxon>
        <taxon>Ascomycota</taxon>
        <taxon>Saccharomycotina</taxon>
        <taxon>Saccharomycetes</taxon>
        <taxon>Saccharomycetales</taxon>
        <taxon>Saccharomycetaceae</taxon>
        <taxon>Arxiozyma</taxon>
    </lineage>
</organism>
<comment type="caution">
    <text evidence="7">The sequence shown here is derived from an EMBL/GenBank/DDBJ whole genome shotgun (WGS) entry which is preliminary data.</text>
</comment>
<evidence type="ECO:0000256" key="4">
    <source>
        <dbReference type="ARBA" id="ARBA00023242"/>
    </source>
</evidence>
<dbReference type="PANTHER" id="PTHR47427:SF1">
    <property type="entry name" value="PROTEIN STE12"/>
    <property type="match status" value="1"/>
</dbReference>
<dbReference type="SMART" id="SM00424">
    <property type="entry name" value="STE"/>
    <property type="match status" value="1"/>
</dbReference>
<dbReference type="InterPro" id="IPR052127">
    <property type="entry name" value="STE12_transcription_factor"/>
</dbReference>
<feature type="compositionally biased region" description="Polar residues" evidence="6">
    <location>
        <begin position="293"/>
        <end position="302"/>
    </location>
</feature>